<dbReference type="Pfam" id="PF07110">
    <property type="entry name" value="EthD"/>
    <property type="match status" value="1"/>
</dbReference>
<accession>A0A1V2XLC9</accession>
<feature type="domain" description="EthD" evidence="1">
    <location>
        <begin position="17"/>
        <end position="91"/>
    </location>
</feature>
<dbReference type="EMBL" id="MUTJ01000009">
    <property type="protein sequence ID" value="ONU93071.1"/>
    <property type="molecule type" value="Genomic_DNA"/>
</dbReference>
<organism evidence="3 4">
    <name type="scientific">Burkholderia cenocepacia</name>
    <dbReference type="NCBI Taxonomy" id="95486"/>
    <lineage>
        <taxon>Bacteria</taxon>
        <taxon>Pseudomonadati</taxon>
        <taxon>Pseudomonadota</taxon>
        <taxon>Betaproteobacteria</taxon>
        <taxon>Burkholderiales</taxon>
        <taxon>Burkholderiaceae</taxon>
        <taxon>Burkholderia</taxon>
        <taxon>Burkholderia cepacia complex</taxon>
    </lineage>
</organism>
<dbReference type="InterPro" id="IPR009799">
    <property type="entry name" value="EthD_dom"/>
</dbReference>
<dbReference type="EMBL" id="JYMX02000045">
    <property type="protein sequence ID" value="MCW3716570.1"/>
    <property type="molecule type" value="Genomic_DNA"/>
</dbReference>
<dbReference type="Proteomes" id="UP000188543">
    <property type="component" value="Unassembled WGS sequence"/>
</dbReference>
<dbReference type="PANTHER" id="PTHR40260:SF2">
    <property type="entry name" value="BLR8190 PROTEIN"/>
    <property type="match status" value="1"/>
</dbReference>
<dbReference type="RefSeq" id="WP_006484001.1">
    <property type="nucleotide sequence ID" value="NZ_CADETK010000015.1"/>
</dbReference>
<proteinExistence type="predicted"/>
<comment type="caution">
    <text evidence="3">The sequence shown here is derived from an EMBL/GenBank/DDBJ whole genome shotgun (WGS) entry which is preliminary data.</text>
</comment>
<protein>
    <submittedName>
        <fullName evidence="2">EthD family reductase</fullName>
    </submittedName>
    <submittedName>
        <fullName evidence="3">Ethyl tert-butyl ether degradation protein EthD</fullName>
    </submittedName>
</protein>
<evidence type="ECO:0000259" key="1">
    <source>
        <dbReference type="Pfam" id="PF07110"/>
    </source>
</evidence>
<evidence type="ECO:0000313" key="4">
    <source>
        <dbReference type="Proteomes" id="UP000188543"/>
    </source>
</evidence>
<reference evidence="2" key="5">
    <citation type="submission" date="2021-09" db="EMBL/GenBank/DDBJ databases">
        <authorList>
            <person name="Saroha T."/>
            <person name="Patil P."/>
            <person name="Gautam D.V."/>
            <person name="Patil D.P.B."/>
        </authorList>
    </citation>
    <scope>NUCLEOTIDE SEQUENCE</scope>
    <source>
        <strain evidence="2">BC-19</strain>
    </source>
</reference>
<reference evidence="2 5" key="4">
    <citation type="journal article" date="2017" name="Front. Microbiol.">
        <title>Genomics Reveals a Unique Clone of Burkholderia cenocepacia Harboring an Actively Excising Novel Genomic Island.</title>
        <authorList>
            <person name="Patil P.P."/>
            <person name="Mali S."/>
            <person name="Midha S."/>
            <person name="Gautam V."/>
            <person name="Dash L."/>
            <person name="Kumar S."/>
            <person name="Shastri J."/>
            <person name="Singhal L."/>
            <person name="Patil P.B."/>
        </authorList>
    </citation>
    <scope>NUCLEOTIDE SEQUENCE [LARGE SCALE GENOMIC DNA]</scope>
    <source>
        <strain evidence="2 5">BC-19</strain>
    </source>
</reference>
<evidence type="ECO:0000313" key="3">
    <source>
        <dbReference type="EMBL" id="ONU93071.1"/>
    </source>
</evidence>
<dbReference type="Gene3D" id="3.30.70.100">
    <property type="match status" value="1"/>
</dbReference>
<dbReference type="PANTHER" id="PTHR40260">
    <property type="entry name" value="BLR8190 PROTEIN"/>
    <property type="match status" value="1"/>
</dbReference>
<dbReference type="Proteomes" id="UP000191686">
    <property type="component" value="Unassembled WGS sequence"/>
</dbReference>
<reference evidence="3 4" key="2">
    <citation type="submission" date="2016-08" db="EMBL/GenBank/DDBJ databases">
        <authorList>
            <person name="Seilhamer J.J."/>
        </authorList>
    </citation>
    <scope>NUCLEOTIDE SEQUENCE [LARGE SCALE GENOMIC DNA]</scope>
    <source>
        <strain evidence="3 4">VC14762</strain>
    </source>
</reference>
<name>A0A1V2XLC9_9BURK</name>
<dbReference type="InterPro" id="IPR011008">
    <property type="entry name" value="Dimeric_a/b-barrel"/>
</dbReference>
<reference evidence="2" key="1">
    <citation type="submission" date="2015-02" db="EMBL/GenBank/DDBJ databases">
        <authorList>
            <person name="Patil P.P."/>
            <person name="Midha S."/>
            <person name="Mali S."/>
            <person name="Gautam V."/>
            <person name="Dash L."/>
            <person name="Kumar S."/>
            <person name="Shastri J."/>
            <person name="Singhal L."/>
            <person name="Patil P.B."/>
        </authorList>
    </citation>
    <scope>NUCLEOTIDE SEQUENCE</scope>
    <source>
        <strain evidence="2">BC-19</strain>
    </source>
</reference>
<dbReference type="OrthoDB" id="5343971at2"/>
<evidence type="ECO:0000313" key="2">
    <source>
        <dbReference type="EMBL" id="MCW3716570.1"/>
    </source>
</evidence>
<dbReference type="SUPFAM" id="SSF54909">
    <property type="entry name" value="Dimeric alpha+beta barrel"/>
    <property type="match status" value="1"/>
</dbReference>
<evidence type="ECO:0000313" key="5">
    <source>
        <dbReference type="Proteomes" id="UP000191686"/>
    </source>
</evidence>
<dbReference type="GO" id="GO:0016491">
    <property type="term" value="F:oxidoreductase activity"/>
    <property type="evidence" value="ECO:0007669"/>
    <property type="project" value="InterPro"/>
</dbReference>
<dbReference type="AlphaFoldDB" id="A0A1V2XLC9"/>
<gene>
    <name evidence="3" type="ORF">A8E72_00730</name>
    <name evidence="2" type="ORF">UE95_035370</name>
</gene>
<reference evidence="2 5" key="3">
    <citation type="journal article" date="2017" name="Front. Microbiol.">
        <title>Genomics reveals a unique clone of Burkholderia cenocepacia harbouring an actively excising novel genomic island.</title>
        <authorList>
            <person name="Patil P."/>
            <person name="Mali S."/>
            <person name="Midha S."/>
            <person name="Gautam V."/>
            <person name="Dash L."/>
            <person name="Kumar S."/>
            <person name="Shastri J."/>
            <person name="Singhal L."/>
            <person name="Patil P.B."/>
        </authorList>
    </citation>
    <scope>NUCLEOTIDE SEQUENCE [LARGE SCALE GENOMIC DNA]</scope>
    <source>
        <strain evidence="2 5">BC-19</strain>
    </source>
</reference>
<dbReference type="NCBIfam" id="TIGR02118">
    <property type="entry name" value="EthD family reductase"/>
    <property type="match status" value="1"/>
</dbReference>
<sequence>MIKVSVMYPYTAGARFDHAYYRETHMPMVKQRLGAACLYYTVDKGIAGGAPGADPVYVAKCDFVCTSVEAFQAARDPHAQEIMADIANYTDIQPVLQISEVVVERSED</sequence>